<dbReference type="AlphaFoldDB" id="A0A3S9ZLC9"/>
<evidence type="ECO:0000313" key="7">
    <source>
        <dbReference type="Proteomes" id="UP000501753"/>
    </source>
</evidence>
<evidence type="ECO:0000313" key="5">
    <source>
        <dbReference type="EMBL" id="QCN84455.1"/>
    </source>
</evidence>
<evidence type="ECO:0000313" key="4">
    <source>
        <dbReference type="EMBL" id="AZS88706.1"/>
    </source>
</evidence>
<dbReference type="KEGG" id="sgd:ELQ87_34045"/>
<dbReference type="Gene3D" id="1.10.10.10">
    <property type="entry name" value="Winged helix-like DNA-binding domain superfamily/Winged helix DNA-binding domain"/>
    <property type="match status" value="1"/>
</dbReference>
<reference evidence="4 6" key="2">
    <citation type="submission" date="2018-12" db="EMBL/GenBank/DDBJ databases">
        <title>Streptomyces griseoviridis F1-27 complete genome.</title>
        <authorList>
            <person name="Mariita R.M."/>
            <person name="Sello J.K."/>
        </authorList>
    </citation>
    <scope>NUCLEOTIDE SEQUENCE [LARGE SCALE GENOMIC DNA]</scope>
    <source>
        <strain evidence="4 6">F1-27</strain>
    </source>
</reference>
<dbReference type="GO" id="GO:0005737">
    <property type="term" value="C:cytoplasm"/>
    <property type="evidence" value="ECO:0007669"/>
    <property type="project" value="TreeGrafter"/>
</dbReference>
<dbReference type="InterPro" id="IPR027417">
    <property type="entry name" value="P-loop_NTPase"/>
</dbReference>
<dbReference type="GO" id="GO:0005524">
    <property type="term" value="F:ATP binding"/>
    <property type="evidence" value="ECO:0007669"/>
    <property type="project" value="UniProtKB-KW"/>
</dbReference>
<accession>A0A3S9ZLC9</accession>
<dbReference type="SMART" id="SM00421">
    <property type="entry name" value="HTH_LUXR"/>
    <property type="match status" value="1"/>
</dbReference>
<reference evidence="5 7" key="1">
    <citation type="submission" date="2018-04" db="EMBL/GenBank/DDBJ databases">
        <title>Complete genome sequences of Streptomyces griseoviridis K61 and characterization of antagonistic properties of biological control agents.</title>
        <authorList>
            <person name="Mariita R.M."/>
            <person name="Sello J.K."/>
        </authorList>
    </citation>
    <scope>NUCLEOTIDE SEQUENCE [LARGE SCALE GENOMIC DNA]</scope>
    <source>
        <strain evidence="5 7">K61</strain>
    </source>
</reference>
<dbReference type="InterPro" id="IPR016032">
    <property type="entry name" value="Sig_transdc_resp-reg_C-effctor"/>
</dbReference>
<dbReference type="Proteomes" id="UP000271291">
    <property type="component" value="Chromosome"/>
</dbReference>
<evidence type="ECO:0000313" key="6">
    <source>
        <dbReference type="Proteomes" id="UP000271291"/>
    </source>
</evidence>
<dbReference type="GO" id="GO:0004016">
    <property type="term" value="F:adenylate cyclase activity"/>
    <property type="evidence" value="ECO:0007669"/>
    <property type="project" value="TreeGrafter"/>
</dbReference>
<dbReference type="EMBL" id="CP029078">
    <property type="protein sequence ID" value="QCN84455.1"/>
    <property type="molecule type" value="Genomic_DNA"/>
</dbReference>
<dbReference type="OrthoDB" id="3178131at2"/>
<dbReference type="PANTHER" id="PTHR16305:SF35">
    <property type="entry name" value="TRANSCRIPTIONAL ACTIVATOR DOMAIN"/>
    <property type="match status" value="1"/>
</dbReference>
<organism evidence="4 6">
    <name type="scientific">Streptomyces griseoviridis</name>
    <dbReference type="NCBI Taxonomy" id="45398"/>
    <lineage>
        <taxon>Bacteria</taxon>
        <taxon>Bacillati</taxon>
        <taxon>Actinomycetota</taxon>
        <taxon>Actinomycetes</taxon>
        <taxon>Kitasatosporales</taxon>
        <taxon>Streptomycetaceae</taxon>
        <taxon>Streptomyces</taxon>
    </lineage>
</organism>
<dbReference type="SUPFAM" id="SSF52540">
    <property type="entry name" value="P-loop containing nucleoside triphosphate hydrolases"/>
    <property type="match status" value="1"/>
</dbReference>
<dbReference type="Proteomes" id="UP000501753">
    <property type="component" value="Chromosome"/>
</dbReference>
<dbReference type="GO" id="GO:0006355">
    <property type="term" value="P:regulation of DNA-templated transcription"/>
    <property type="evidence" value="ECO:0007669"/>
    <property type="project" value="InterPro"/>
</dbReference>
<dbReference type="InterPro" id="IPR011990">
    <property type="entry name" value="TPR-like_helical_dom_sf"/>
</dbReference>
<dbReference type="CDD" id="cd06170">
    <property type="entry name" value="LuxR_C_like"/>
    <property type="match status" value="1"/>
</dbReference>
<dbReference type="PRINTS" id="PR00038">
    <property type="entry name" value="HTHLUXR"/>
</dbReference>
<feature type="domain" description="HTH luxR-type" evidence="3">
    <location>
        <begin position="877"/>
        <end position="942"/>
    </location>
</feature>
<sequence>MLLERNTEIALVDAALGAATDGRSSLVLLTGPLGIGRTALLQRLSGLADGHDDIRVLRANAASMEQDFAFGVVRQLFETLLSDSPEDARDRWMDAHASFARHVLADDAASPGADQAIAATEAVLHGLFSLIANVSTENRLLILVDDLQWSDVPSLRWLTYLAKRLHGLRAVIVCALRDGDPRTHHTLIREVRDAATQTLRPASLSLTAAHALVRERFGEPGDEEFVVACHEVSAGNPLFLMSTLIGTEVLGRRPFAEHAAVARGLAPSQLRERIASILRTQPPAVRDLAAAIAVLGEQGTPEALARLAGLDAIGYSGALRALGALGMLAAAHGPRTAHEPRFVHRAVRDAAESTLTMVQRERLHDEAAALLYSAGAPAEQVAAQLMAVVTRHQPWAVDVLRAAADTALRRGAPDAAARYLQRALLDSPADGVGRARLLVELATAERGFDPLACERHIAQAMTLLPEPRDRAVAALRISPTPLGPALLTVVELLRQAAEGLGPADLLTGADRDLALRLEARLRHCGHEDPAVLAAAADRLRELGPEPPLDTAAERELTIALLGAVTLGCRMPADEVVRLAERVLDREPATSARIHSTLPLVIITMIAADSVEAVDSWLAVEHRAHTRRTAPANALAHIEQALVHLGRGRLAQAREQSETALGMTESDHHTLGTVATMTHAIVALESRDPALAERVLRRASRIRPQGLTLTGILRLLEATREIAAGDHTGALDSLRSCGRQLEAAGWHNPVLFPWRSWAVGVHRRLGDHRTARALAEEELARAEQWGAPVGVGRAMRLLGRLEDGGRGIALLREAVTVLRVSANQLELARALLSLSERLGGGPESEALAREAATLATACGAPFLAERAVGGTGDRHTPVAFPHHLLTPTERRVAGLACRGLTNQEIAGELRVSSRAVEKHLTHVYRKVGIAGRRELIGLVSGTEIGDAPK</sequence>
<gene>
    <name evidence="5" type="ORF">DDJ31_05220</name>
    <name evidence="4" type="ORF">ELQ87_34045</name>
</gene>
<dbReference type="PANTHER" id="PTHR16305">
    <property type="entry name" value="TESTICULAR SOLUBLE ADENYLYL CYCLASE"/>
    <property type="match status" value="1"/>
</dbReference>
<keyword evidence="7" id="KW-1185">Reference proteome</keyword>
<dbReference type="SUPFAM" id="SSF46894">
    <property type="entry name" value="C-terminal effector domain of the bipartite response regulators"/>
    <property type="match status" value="1"/>
</dbReference>
<evidence type="ECO:0000256" key="1">
    <source>
        <dbReference type="ARBA" id="ARBA00022741"/>
    </source>
</evidence>
<dbReference type="Gene3D" id="1.25.40.10">
    <property type="entry name" value="Tetratricopeptide repeat domain"/>
    <property type="match status" value="1"/>
</dbReference>
<dbReference type="PROSITE" id="PS50043">
    <property type="entry name" value="HTH_LUXR_2"/>
    <property type="match status" value="1"/>
</dbReference>
<keyword evidence="1" id="KW-0547">Nucleotide-binding</keyword>
<name>A0A3S9ZLC9_STRGD</name>
<proteinExistence type="predicted"/>
<dbReference type="InterPro" id="IPR000792">
    <property type="entry name" value="Tscrpt_reg_LuxR_C"/>
</dbReference>
<protein>
    <submittedName>
        <fullName evidence="4">LuxR family transcriptional regulator</fullName>
    </submittedName>
</protein>
<dbReference type="GO" id="GO:0003677">
    <property type="term" value="F:DNA binding"/>
    <property type="evidence" value="ECO:0007669"/>
    <property type="project" value="InterPro"/>
</dbReference>
<evidence type="ECO:0000259" key="3">
    <source>
        <dbReference type="PROSITE" id="PS50043"/>
    </source>
</evidence>
<dbReference type="Pfam" id="PF00196">
    <property type="entry name" value="GerE"/>
    <property type="match status" value="1"/>
</dbReference>
<keyword evidence="2" id="KW-0067">ATP-binding</keyword>
<dbReference type="RefSeq" id="WP_127181476.1">
    <property type="nucleotide sequence ID" value="NZ_CP029078.1"/>
</dbReference>
<dbReference type="InterPro" id="IPR036388">
    <property type="entry name" value="WH-like_DNA-bd_sf"/>
</dbReference>
<dbReference type="EMBL" id="CP034687">
    <property type="protein sequence ID" value="AZS88706.1"/>
    <property type="molecule type" value="Genomic_DNA"/>
</dbReference>
<evidence type="ECO:0000256" key="2">
    <source>
        <dbReference type="ARBA" id="ARBA00022840"/>
    </source>
</evidence>
<dbReference type="Pfam" id="PF13191">
    <property type="entry name" value="AAA_16"/>
    <property type="match status" value="1"/>
</dbReference>
<dbReference type="InterPro" id="IPR041664">
    <property type="entry name" value="AAA_16"/>
</dbReference>